<dbReference type="InterPro" id="IPR017907">
    <property type="entry name" value="Znf_RING_CS"/>
</dbReference>
<reference evidence="14" key="1">
    <citation type="submission" date="2025-08" db="UniProtKB">
        <authorList>
            <consortium name="RefSeq"/>
        </authorList>
    </citation>
    <scope>IDENTIFICATION</scope>
    <source>
        <tissue evidence="14">Gonads</tissue>
    </source>
</reference>
<dbReference type="PROSITE" id="PS51873">
    <property type="entry name" value="TRIAD"/>
    <property type="match status" value="1"/>
</dbReference>
<gene>
    <name evidence="14" type="primary">LOC106176592</name>
</gene>
<dbReference type="SUPFAM" id="SSF57850">
    <property type="entry name" value="RING/U-box"/>
    <property type="match status" value="2"/>
</dbReference>
<evidence type="ECO:0000256" key="9">
    <source>
        <dbReference type="PROSITE-ProRule" id="PRU00023"/>
    </source>
</evidence>
<dbReference type="PROSITE" id="PS50088">
    <property type="entry name" value="ANK_REPEAT"/>
    <property type="match status" value="1"/>
</dbReference>
<dbReference type="PROSITE" id="PS50297">
    <property type="entry name" value="ANK_REP_REGION"/>
    <property type="match status" value="1"/>
</dbReference>
<evidence type="ECO:0000313" key="13">
    <source>
        <dbReference type="Proteomes" id="UP000085678"/>
    </source>
</evidence>
<dbReference type="SMART" id="SM00647">
    <property type="entry name" value="IBR"/>
    <property type="match status" value="2"/>
</dbReference>
<dbReference type="Proteomes" id="UP000085678">
    <property type="component" value="Unplaced"/>
</dbReference>
<proteinExistence type="predicted"/>
<evidence type="ECO:0000256" key="10">
    <source>
        <dbReference type="PROSITE-ProRule" id="PRU00175"/>
    </source>
</evidence>
<accession>A0A1S3JVU0</accession>
<evidence type="ECO:0000256" key="2">
    <source>
        <dbReference type="ARBA" id="ARBA00012251"/>
    </source>
</evidence>
<dbReference type="InterPro" id="IPR001841">
    <property type="entry name" value="Znf_RING"/>
</dbReference>
<keyword evidence="8" id="KW-0862">Zinc</keyword>
<dbReference type="InterPro" id="IPR045840">
    <property type="entry name" value="Ariadne"/>
</dbReference>
<dbReference type="InterPro" id="IPR013083">
    <property type="entry name" value="Znf_RING/FYVE/PHD"/>
</dbReference>
<organism evidence="13 14">
    <name type="scientific">Lingula anatina</name>
    <name type="common">Brachiopod</name>
    <name type="synonym">Lingula unguis</name>
    <dbReference type="NCBI Taxonomy" id="7574"/>
    <lineage>
        <taxon>Eukaryota</taxon>
        <taxon>Metazoa</taxon>
        <taxon>Spiralia</taxon>
        <taxon>Lophotrochozoa</taxon>
        <taxon>Brachiopoda</taxon>
        <taxon>Linguliformea</taxon>
        <taxon>Lingulata</taxon>
        <taxon>Lingulida</taxon>
        <taxon>Linguloidea</taxon>
        <taxon>Lingulidae</taxon>
        <taxon>Lingula</taxon>
    </lineage>
</organism>
<evidence type="ECO:0000313" key="14">
    <source>
        <dbReference type="RefSeq" id="XP_013414520.1"/>
    </source>
</evidence>
<evidence type="ECO:0000256" key="6">
    <source>
        <dbReference type="ARBA" id="ARBA00022771"/>
    </source>
</evidence>
<dbReference type="GO" id="GO:0016567">
    <property type="term" value="P:protein ubiquitination"/>
    <property type="evidence" value="ECO:0007669"/>
    <property type="project" value="InterPro"/>
</dbReference>
<sequence>MGLLRKDKNTGLHYAASSGLKRCVEFLVNNGAPLFIENVDNETPCDCAERAGFSDIALYLESKMVFSNDMAVDENEDAAIVSIDLQEEYSGLKAQDLQEAKDQLLVETSDMLRVPLFTAEALLRNHEWSREMLLEAWMRDAIVCCEKSGVNPPSSVFEDLMAQSSEDSDTLRSVTPRHHGQSDILCDICANYIPSDETAVPMSCEHRFCRACWEGYLNVKIQEGEAHNITCPAYDCIKLVPVELIEEIVSRDMARRYLQFDIQAFVDSNPNIKWCPSPGCIRAVKLPDMDGASGVMSPVQPSIASKLPGDTSRSVDCGSGHYFCWDCLGEAHAPASCENWSKWFQKISEICPEALCDTSGAVETSANILWLVTNAKPCPNCKSPIQKNEGCNHMKCSKCKHDFCWVCLEQWKKHSSATGGYFRCNRYDVSKKVDEQTEVQKTEAEQKHMANKEMHKFVHYYTRFKNHDNSFKLEEPLLTTAKEKMLILANAVSDPATADIETKFIEDAVHQLLKARRVLKCSYVYGYYIEEVGIRKPIFEFMQTELEEATENLSQMINRPYLRTPRNKIIGQAQLVTRKRHDLIGAIARGLVPVDLSPGNSRKKYSFDVDFSQLEILLGNTALMWIEVRMRST</sequence>
<evidence type="ECO:0000259" key="12">
    <source>
        <dbReference type="PROSITE" id="PS51873"/>
    </source>
</evidence>
<dbReference type="STRING" id="7574.A0A1S3JVU0"/>
<dbReference type="PROSITE" id="PS00518">
    <property type="entry name" value="ZF_RING_1"/>
    <property type="match status" value="1"/>
</dbReference>
<dbReference type="FunFam" id="1.20.120.1750:FF:000003">
    <property type="entry name" value="RBR-type E3 ubiquitin transferase"/>
    <property type="match status" value="1"/>
</dbReference>
<evidence type="ECO:0000256" key="3">
    <source>
        <dbReference type="ARBA" id="ARBA00022679"/>
    </source>
</evidence>
<dbReference type="InterPro" id="IPR044066">
    <property type="entry name" value="TRIAD_supradom"/>
</dbReference>
<dbReference type="CDD" id="cd20361">
    <property type="entry name" value="Rcat_RBR_ANKIB1"/>
    <property type="match status" value="1"/>
</dbReference>
<feature type="domain" description="RING-type" evidence="11">
    <location>
        <begin position="186"/>
        <end position="232"/>
    </location>
</feature>
<dbReference type="EC" id="2.3.2.31" evidence="2"/>
<keyword evidence="6 10" id="KW-0863">Zinc-finger</keyword>
<dbReference type="InterPro" id="IPR031127">
    <property type="entry name" value="E3_UB_ligase_RBR"/>
</dbReference>
<evidence type="ECO:0000256" key="7">
    <source>
        <dbReference type="ARBA" id="ARBA00022786"/>
    </source>
</evidence>
<dbReference type="AlphaFoldDB" id="A0A1S3JVU0"/>
<dbReference type="RefSeq" id="XP_013414520.1">
    <property type="nucleotide sequence ID" value="XM_013559066.1"/>
</dbReference>
<name>A0A1S3JVU0_LINAN</name>
<dbReference type="Gene3D" id="3.30.40.10">
    <property type="entry name" value="Zinc/RING finger domain, C3HC4 (zinc finger)"/>
    <property type="match status" value="1"/>
</dbReference>
<comment type="catalytic activity">
    <reaction evidence="1">
        <text>[E2 ubiquitin-conjugating enzyme]-S-ubiquitinyl-L-cysteine + [acceptor protein]-L-lysine = [E2 ubiquitin-conjugating enzyme]-L-cysteine + [acceptor protein]-N(6)-ubiquitinyl-L-lysine.</text>
        <dbReference type="EC" id="2.3.2.31"/>
    </reaction>
</comment>
<dbReference type="Pfam" id="PF22191">
    <property type="entry name" value="IBR_1"/>
    <property type="match status" value="1"/>
</dbReference>
<dbReference type="GO" id="GO:0061630">
    <property type="term" value="F:ubiquitin protein ligase activity"/>
    <property type="evidence" value="ECO:0007669"/>
    <property type="project" value="UniProtKB-EC"/>
</dbReference>
<keyword evidence="4" id="KW-0479">Metal-binding</keyword>
<evidence type="ECO:0000256" key="5">
    <source>
        <dbReference type="ARBA" id="ARBA00022737"/>
    </source>
</evidence>
<dbReference type="CDD" id="cd20346">
    <property type="entry name" value="BRcat_RBR_ANKIB1"/>
    <property type="match status" value="1"/>
</dbReference>
<dbReference type="InterPro" id="IPR047564">
    <property type="entry name" value="Rcat_RBR_ANKIB1"/>
</dbReference>
<dbReference type="SUPFAM" id="SSF48403">
    <property type="entry name" value="Ankyrin repeat"/>
    <property type="match status" value="1"/>
</dbReference>
<dbReference type="InterPro" id="IPR002110">
    <property type="entry name" value="Ankyrin_rpt"/>
</dbReference>
<dbReference type="FunFam" id="3.30.40.10:FF:000129">
    <property type="entry name" value="RBR-type E3 ubiquitin transferase"/>
    <property type="match status" value="1"/>
</dbReference>
<dbReference type="InParanoid" id="A0A1S3JVU0"/>
<evidence type="ECO:0000256" key="8">
    <source>
        <dbReference type="ARBA" id="ARBA00022833"/>
    </source>
</evidence>
<keyword evidence="7" id="KW-0833">Ubl conjugation pathway</keyword>
<keyword evidence="3" id="KW-0808">Transferase</keyword>
<dbReference type="PANTHER" id="PTHR11685">
    <property type="entry name" value="RBR FAMILY RING FINGER AND IBR DOMAIN-CONTAINING"/>
    <property type="match status" value="1"/>
</dbReference>
<dbReference type="Pfam" id="PF00097">
    <property type="entry name" value="zf-C3HC4"/>
    <property type="match status" value="1"/>
</dbReference>
<dbReference type="Gene3D" id="1.20.120.1750">
    <property type="match status" value="1"/>
</dbReference>
<dbReference type="InterPro" id="IPR018957">
    <property type="entry name" value="Znf_C3HC4_RING-type"/>
</dbReference>
<feature type="domain" description="RING-type" evidence="12">
    <location>
        <begin position="182"/>
        <end position="428"/>
    </location>
</feature>
<dbReference type="Pfam" id="PF01485">
    <property type="entry name" value="IBR"/>
    <property type="match status" value="1"/>
</dbReference>
<keyword evidence="9" id="KW-0040">ANK repeat</keyword>
<evidence type="ECO:0000256" key="4">
    <source>
        <dbReference type="ARBA" id="ARBA00022723"/>
    </source>
</evidence>
<dbReference type="KEGG" id="lak:106176592"/>
<dbReference type="SMART" id="SM00248">
    <property type="entry name" value="ANK"/>
    <property type="match status" value="1"/>
</dbReference>
<feature type="repeat" description="ANK" evidence="9">
    <location>
        <begin position="7"/>
        <end position="39"/>
    </location>
</feature>
<dbReference type="GeneID" id="106176592"/>
<keyword evidence="5" id="KW-0677">Repeat</keyword>
<dbReference type="PROSITE" id="PS50089">
    <property type="entry name" value="ZF_RING_2"/>
    <property type="match status" value="1"/>
</dbReference>
<dbReference type="InterPro" id="IPR036770">
    <property type="entry name" value="Ankyrin_rpt-contain_sf"/>
</dbReference>
<dbReference type="Pfam" id="PF19422">
    <property type="entry name" value="Ariadne"/>
    <property type="match status" value="1"/>
</dbReference>
<dbReference type="Pfam" id="PF00023">
    <property type="entry name" value="Ank"/>
    <property type="match status" value="1"/>
</dbReference>
<dbReference type="Gene3D" id="1.25.40.20">
    <property type="entry name" value="Ankyrin repeat-containing domain"/>
    <property type="match status" value="1"/>
</dbReference>
<protein>
    <recommendedName>
        <fullName evidence="2">RBR-type E3 ubiquitin transferase</fullName>
        <ecNumber evidence="2">2.3.2.31</ecNumber>
    </recommendedName>
</protein>
<dbReference type="GO" id="GO:0008270">
    <property type="term" value="F:zinc ion binding"/>
    <property type="evidence" value="ECO:0007669"/>
    <property type="project" value="UniProtKB-KW"/>
</dbReference>
<keyword evidence="13" id="KW-1185">Reference proteome</keyword>
<evidence type="ECO:0000256" key="1">
    <source>
        <dbReference type="ARBA" id="ARBA00001798"/>
    </source>
</evidence>
<dbReference type="InterPro" id="IPR002867">
    <property type="entry name" value="IBR_dom"/>
</dbReference>
<evidence type="ECO:0000259" key="11">
    <source>
        <dbReference type="PROSITE" id="PS50089"/>
    </source>
</evidence>
<dbReference type="OrthoDB" id="69641at2759"/>